<dbReference type="GO" id="GO:0005615">
    <property type="term" value="C:extracellular space"/>
    <property type="evidence" value="ECO:0007669"/>
    <property type="project" value="InterPro"/>
</dbReference>
<dbReference type="InterPro" id="IPR042178">
    <property type="entry name" value="Serpin_sf_1"/>
</dbReference>
<feature type="domain" description="Tyrosine specific protein phosphatases" evidence="4">
    <location>
        <begin position="278"/>
        <end position="331"/>
    </location>
</feature>
<dbReference type="CDD" id="cd00047">
    <property type="entry name" value="PTPc"/>
    <property type="match status" value="1"/>
</dbReference>
<dbReference type="InterPro" id="IPR000215">
    <property type="entry name" value="Serpin_fam"/>
</dbReference>
<evidence type="ECO:0000259" key="4">
    <source>
        <dbReference type="PROSITE" id="PS50056"/>
    </source>
</evidence>
<evidence type="ECO:0000256" key="2">
    <source>
        <dbReference type="RuleBase" id="RU000411"/>
    </source>
</evidence>
<dbReference type="AlphaFoldDB" id="A0AAF5DFE6"/>
<dbReference type="Proteomes" id="UP000035681">
    <property type="component" value="Unplaced"/>
</dbReference>
<dbReference type="PROSITE" id="PS50056">
    <property type="entry name" value="TYR_PHOSPHATASE_2"/>
    <property type="match status" value="1"/>
</dbReference>
<dbReference type="PRINTS" id="PR00700">
    <property type="entry name" value="PRTYPHPHTASE"/>
</dbReference>
<dbReference type="InterPro" id="IPR003595">
    <property type="entry name" value="Tyr_Pase_cat"/>
</dbReference>
<comment type="similarity">
    <text evidence="1 2">Belongs to the serpin family.</text>
</comment>
<dbReference type="Gene3D" id="2.30.39.10">
    <property type="entry name" value="Alpha-1-antitrypsin, domain 1"/>
    <property type="match status" value="1"/>
</dbReference>
<evidence type="ECO:0000259" key="3">
    <source>
        <dbReference type="PROSITE" id="PS50055"/>
    </source>
</evidence>
<dbReference type="InterPro" id="IPR000242">
    <property type="entry name" value="PTP_cat"/>
</dbReference>
<dbReference type="InterPro" id="IPR042185">
    <property type="entry name" value="Serpin_sf_2"/>
</dbReference>
<sequence length="696" mass="80391">ANNQYKINFNDNSTISNFLSIKTEKYIDYIYILMMSERLSMLKSNRNTLDDSSRSTLKTKYNTIEFSKKFLDKISNISIGGLKADFDKNCFYYNTNSSTQTFLKNKKANRFEDIPCIDQTRVVLDTTIGDNEGGPELSNYIHANYVEISGLKYKFITTQLPLKSTHNDFWRMVYQENASTIIIFCDEEEMTTIEDVPSNLYPSRSNENIQLDTIYLMNKRNGTTSGFSHSIVEVLPNGCSHSNVVKVIQTNVWPRDSIPNSRLSILRLLKIINEPVCVLVCTSGIGRSGTFMLIAAMKNFISKNKMFDGIELFKMIRNQRAYAIQSYKHYIYAYTVILEYIKIRTKANLAIQILNQLIKDKLSSSIVYSPICLAIALSMAYAGSYGLTKENIKKYLYGDCDDDEIHNHFKKFLISLSKENVNSLQSANKVYIEKSINLLKDFTQTIEEYYKGCIEKIDFTTSNAAGIINDFVSKSTNNTIKNVITPNDLPIDTKLLLINAIYFKNEWMKEFDKNFTEKEFFYTSKDVSKKVDLMYTIDKFYYYENNDYQVLQLLYKERYLLLKKIPLLDGERLFEMIELLNLEIVNVHLPKFKIESIHMLHKTFKKIGLTFPFSSDANFSLITNEVPLTINKIIQKAFIDVDEKGTEASGVSAITVVEGPARGYKKPREYIFRADHPFMYLIIDDKNNILFNGIYQ</sequence>
<dbReference type="PANTHER" id="PTHR11461">
    <property type="entry name" value="SERINE PROTEASE INHIBITOR, SERPIN"/>
    <property type="match status" value="1"/>
</dbReference>
<evidence type="ECO:0000256" key="1">
    <source>
        <dbReference type="ARBA" id="ARBA00009500"/>
    </source>
</evidence>
<dbReference type="SUPFAM" id="SSF56574">
    <property type="entry name" value="Serpins"/>
    <property type="match status" value="1"/>
</dbReference>
<dbReference type="SMART" id="SM00194">
    <property type="entry name" value="PTPc"/>
    <property type="match status" value="1"/>
</dbReference>
<dbReference type="Pfam" id="PF00079">
    <property type="entry name" value="Serpin"/>
    <property type="match status" value="1"/>
</dbReference>
<dbReference type="SMART" id="SM00093">
    <property type="entry name" value="SERPIN"/>
    <property type="match status" value="1"/>
</dbReference>
<dbReference type="Gene3D" id="3.30.497.10">
    <property type="entry name" value="Antithrombin, subunit I, domain 2"/>
    <property type="match status" value="1"/>
</dbReference>
<keyword evidence="5" id="KW-1185">Reference proteome</keyword>
<dbReference type="GO" id="GO:0004725">
    <property type="term" value="F:protein tyrosine phosphatase activity"/>
    <property type="evidence" value="ECO:0007669"/>
    <property type="project" value="InterPro"/>
</dbReference>
<dbReference type="PANTHER" id="PTHR11461:SF211">
    <property type="entry name" value="GH10112P-RELATED"/>
    <property type="match status" value="1"/>
</dbReference>
<dbReference type="Pfam" id="PF00102">
    <property type="entry name" value="Y_phosphatase"/>
    <property type="match status" value="1"/>
</dbReference>
<organism evidence="5 6">
    <name type="scientific">Strongyloides stercoralis</name>
    <name type="common">Threadworm</name>
    <dbReference type="NCBI Taxonomy" id="6248"/>
    <lineage>
        <taxon>Eukaryota</taxon>
        <taxon>Metazoa</taxon>
        <taxon>Ecdysozoa</taxon>
        <taxon>Nematoda</taxon>
        <taxon>Chromadorea</taxon>
        <taxon>Rhabditida</taxon>
        <taxon>Tylenchina</taxon>
        <taxon>Panagrolaimomorpha</taxon>
        <taxon>Strongyloidoidea</taxon>
        <taxon>Strongyloididae</taxon>
        <taxon>Strongyloides</taxon>
    </lineage>
</organism>
<reference evidence="6" key="1">
    <citation type="submission" date="2024-02" db="UniProtKB">
        <authorList>
            <consortium name="WormBaseParasite"/>
        </authorList>
    </citation>
    <scope>IDENTIFICATION</scope>
</reference>
<evidence type="ECO:0000313" key="5">
    <source>
        <dbReference type="Proteomes" id="UP000035681"/>
    </source>
</evidence>
<dbReference type="PROSITE" id="PS50055">
    <property type="entry name" value="TYR_PHOSPHATASE_PTP"/>
    <property type="match status" value="1"/>
</dbReference>
<dbReference type="InterPro" id="IPR023795">
    <property type="entry name" value="Serpin_CS"/>
</dbReference>
<proteinExistence type="inferred from homology"/>
<name>A0AAF5DFE6_STRER</name>
<dbReference type="InterPro" id="IPR029021">
    <property type="entry name" value="Prot-tyrosine_phosphatase-like"/>
</dbReference>
<dbReference type="Gene3D" id="3.90.190.10">
    <property type="entry name" value="Protein tyrosine phosphatase superfamily"/>
    <property type="match status" value="1"/>
</dbReference>
<dbReference type="InterPro" id="IPR023796">
    <property type="entry name" value="Serpin_dom"/>
</dbReference>
<feature type="domain" description="Tyrosine-protein phosphatase" evidence="3">
    <location>
        <begin position="105"/>
        <end position="340"/>
    </location>
</feature>
<dbReference type="WBParaSite" id="TCONS_00010482.p1">
    <property type="protein sequence ID" value="TCONS_00010482.p1"/>
    <property type="gene ID" value="XLOC_003658"/>
</dbReference>
<protein>
    <submittedName>
        <fullName evidence="6">Tyrosine-protein phosphatase domain-containing protein</fullName>
    </submittedName>
</protein>
<dbReference type="InterPro" id="IPR036186">
    <property type="entry name" value="Serpin_sf"/>
</dbReference>
<dbReference type="CDD" id="cd00172">
    <property type="entry name" value="serpin"/>
    <property type="match status" value="1"/>
</dbReference>
<accession>A0AAF5DFE6</accession>
<dbReference type="PROSITE" id="PS00284">
    <property type="entry name" value="SERPIN"/>
    <property type="match status" value="1"/>
</dbReference>
<dbReference type="GO" id="GO:0004867">
    <property type="term" value="F:serine-type endopeptidase inhibitor activity"/>
    <property type="evidence" value="ECO:0007669"/>
    <property type="project" value="InterPro"/>
</dbReference>
<dbReference type="SUPFAM" id="SSF52799">
    <property type="entry name" value="(Phosphotyrosine protein) phosphatases II"/>
    <property type="match status" value="1"/>
</dbReference>
<dbReference type="InterPro" id="IPR000387">
    <property type="entry name" value="Tyr_Pase_dom"/>
</dbReference>
<evidence type="ECO:0000313" key="6">
    <source>
        <dbReference type="WBParaSite" id="TCONS_00010482.p1"/>
    </source>
</evidence>
<dbReference type="SMART" id="SM00404">
    <property type="entry name" value="PTPc_motif"/>
    <property type="match status" value="1"/>
</dbReference>